<name>A0ABV1H661_9FIRM</name>
<keyword evidence="3" id="KW-1185">Reference proteome</keyword>
<gene>
    <name evidence="2" type="ORF">WMO37_09295</name>
</gene>
<feature type="transmembrane region" description="Helical" evidence="1">
    <location>
        <begin position="43"/>
        <end position="61"/>
    </location>
</feature>
<keyword evidence="1" id="KW-0472">Membrane</keyword>
<keyword evidence="1" id="KW-0812">Transmembrane</keyword>
<dbReference type="Pfam" id="PF20342">
    <property type="entry name" value="DUF6637"/>
    <property type="match status" value="1"/>
</dbReference>
<keyword evidence="1" id="KW-1133">Transmembrane helix</keyword>
<dbReference type="Proteomes" id="UP001546774">
    <property type="component" value="Unassembled WGS sequence"/>
</dbReference>
<dbReference type="EMBL" id="JBBMFS010000007">
    <property type="protein sequence ID" value="MEQ2555198.1"/>
    <property type="molecule type" value="Genomic_DNA"/>
</dbReference>
<accession>A0ABV1H661</accession>
<protein>
    <recommendedName>
        <fullName evidence="4">Preprotein translocase subunit SecG</fullName>
    </recommendedName>
</protein>
<dbReference type="InterPro" id="IPR046577">
    <property type="entry name" value="DUF6637"/>
</dbReference>
<feature type="transmembrane region" description="Helical" evidence="1">
    <location>
        <begin position="15"/>
        <end position="37"/>
    </location>
</feature>
<proteinExistence type="predicted"/>
<evidence type="ECO:0000313" key="3">
    <source>
        <dbReference type="Proteomes" id="UP001546774"/>
    </source>
</evidence>
<feature type="transmembrane region" description="Helical" evidence="1">
    <location>
        <begin position="73"/>
        <end position="93"/>
    </location>
</feature>
<evidence type="ECO:0000313" key="2">
    <source>
        <dbReference type="EMBL" id="MEQ2555198.1"/>
    </source>
</evidence>
<sequence>MYYTTSGAYRKSKMLIDYATIALTAVIMILFILILFLRSNSGILFPIVFLAGALINGLSGIKAFMNKKRLSGVFLIIAAVILLIVSAAVGLAVL</sequence>
<evidence type="ECO:0000256" key="1">
    <source>
        <dbReference type="SAM" id="Phobius"/>
    </source>
</evidence>
<organism evidence="2 3">
    <name type="scientific">Lachnospira intestinalis</name>
    <dbReference type="NCBI Taxonomy" id="3133158"/>
    <lineage>
        <taxon>Bacteria</taxon>
        <taxon>Bacillati</taxon>
        <taxon>Bacillota</taxon>
        <taxon>Clostridia</taxon>
        <taxon>Lachnospirales</taxon>
        <taxon>Lachnospiraceae</taxon>
        <taxon>Lachnospira</taxon>
    </lineage>
</organism>
<evidence type="ECO:0008006" key="4">
    <source>
        <dbReference type="Google" id="ProtNLM"/>
    </source>
</evidence>
<comment type="caution">
    <text evidence="2">The sequence shown here is derived from an EMBL/GenBank/DDBJ whole genome shotgun (WGS) entry which is preliminary data.</text>
</comment>
<reference evidence="2" key="1">
    <citation type="submission" date="2024-03" db="EMBL/GenBank/DDBJ databases">
        <title>Human intestinal bacterial collection.</title>
        <authorList>
            <person name="Pauvert C."/>
            <person name="Hitch T.C.A."/>
            <person name="Clavel T."/>
        </authorList>
    </citation>
    <scope>NUCLEOTIDE SEQUENCE [LARGE SCALE GENOMIC DNA]</scope>
    <source>
        <strain evidence="2">CLA-AA-H89B</strain>
    </source>
</reference>